<accession>A0A6J5MAX4</accession>
<organism evidence="1">
    <name type="scientific">uncultured Caudovirales phage</name>
    <dbReference type="NCBI Taxonomy" id="2100421"/>
    <lineage>
        <taxon>Viruses</taxon>
        <taxon>Duplodnaviria</taxon>
        <taxon>Heunggongvirae</taxon>
        <taxon>Uroviricota</taxon>
        <taxon>Caudoviricetes</taxon>
        <taxon>Peduoviridae</taxon>
        <taxon>Maltschvirus</taxon>
        <taxon>Maltschvirus maltsch</taxon>
    </lineage>
</organism>
<reference evidence="1" key="1">
    <citation type="submission" date="2020-04" db="EMBL/GenBank/DDBJ databases">
        <authorList>
            <person name="Chiriac C."/>
            <person name="Salcher M."/>
            <person name="Ghai R."/>
            <person name="Kavagutti S V."/>
        </authorList>
    </citation>
    <scope>NUCLEOTIDE SEQUENCE</scope>
</reference>
<proteinExistence type="predicted"/>
<gene>
    <name evidence="1" type="ORF">UFOVP448_13</name>
</gene>
<protein>
    <submittedName>
        <fullName evidence="1">Uncharacterized protein</fullName>
    </submittedName>
</protein>
<name>A0A6J5MAX4_9CAUD</name>
<evidence type="ECO:0000313" key="1">
    <source>
        <dbReference type="EMBL" id="CAB4142493.1"/>
    </source>
</evidence>
<sequence length="196" mass="22044">MAITITFDTSILDRLAGIRKQEVINLIANSLRQHSHIVTDRWSSLITNTPGPHLTLAGTARRPYRKALRLKIWKWSERTGVTAIFGPSGREVPHAHLAELGTVQRSRLPFTPNQPIRGGHGVRGRYEFVNFRGSRKHGRPPFPANHPILRTGAVAPRRWLDQAENAVGERFAHAVLLTFRELFNDFLATKLVGPSQ</sequence>
<dbReference type="EMBL" id="LR796422">
    <property type="protein sequence ID" value="CAB4142493.1"/>
    <property type="molecule type" value="Genomic_DNA"/>
</dbReference>